<feature type="domain" description="Cupin type-1" evidence="1">
    <location>
        <begin position="38"/>
        <end position="145"/>
    </location>
</feature>
<protein>
    <submittedName>
        <fullName evidence="2">Cupin domain-containing protein</fullName>
    </submittedName>
</protein>
<evidence type="ECO:0000313" key="2">
    <source>
        <dbReference type="EMBL" id="SDG59584.1"/>
    </source>
</evidence>
<gene>
    <name evidence="2" type="ORF">SAMN05216553_109255</name>
</gene>
<dbReference type="SUPFAM" id="SSF51182">
    <property type="entry name" value="RmlC-like cupins"/>
    <property type="match status" value="1"/>
</dbReference>
<dbReference type="PANTHER" id="PTHR37694">
    <property type="entry name" value="SLR8022 PROTEIN"/>
    <property type="match status" value="1"/>
</dbReference>
<dbReference type="InterPro" id="IPR013096">
    <property type="entry name" value="Cupin_2"/>
</dbReference>
<reference evidence="3" key="1">
    <citation type="submission" date="2016-10" db="EMBL/GenBank/DDBJ databases">
        <authorList>
            <person name="Varghese N."/>
            <person name="Submissions S."/>
        </authorList>
    </citation>
    <scope>NUCLEOTIDE SEQUENCE [LARGE SCALE GENOMIC DNA]</scope>
    <source>
        <strain evidence="3">CGMCC 4.3506</strain>
    </source>
</reference>
<accession>A0A1G7VIK9</accession>
<dbReference type="SMART" id="SM00835">
    <property type="entry name" value="Cupin_1"/>
    <property type="match status" value="1"/>
</dbReference>
<dbReference type="InterPro" id="IPR006045">
    <property type="entry name" value="Cupin_1"/>
</dbReference>
<dbReference type="Proteomes" id="UP000199623">
    <property type="component" value="Unassembled WGS sequence"/>
</dbReference>
<proteinExistence type="predicted"/>
<dbReference type="RefSeq" id="WP_090051873.1">
    <property type="nucleotide sequence ID" value="NZ_FNCC01000009.1"/>
</dbReference>
<dbReference type="Gene3D" id="2.60.120.10">
    <property type="entry name" value="Jelly Rolls"/>
    <property type="match status" value="1"/>
</dbReference>
<dbReference type="Pfam" id="PF07883">
    <property type="entry name" value="Cupin_2"/>
    <property type="match status" value="1"/>
</dbReference>
<name>A0A1G7VIK9_9PSEU</name>
<keyword evidence="3" id="KW-1185">Reference proteome</keyword>
<evidence type="ECO:0000313" key="3">
    <source>
        <dbReference type="Proteomes" id="UP000199623"/>
    </source>
</evidence>
<dbReference type="STRING" id="200378.SAMN05216553_109255"/>
<dbReference type="PANTHER" id="PTHR37694:SF1">
    <property type="entry name" value="SLR8022 PROTEIN"/>
    <property type="match status" value="1"/>
</dbReference>
<dbReference type="OrthoDB" id="3172468at2"/>
<dbReference type="AlphaFoldDB" id="A0A1G7VIK9"/>
<organism evidence="2 3">
    <name type="scientific">Lentzea fradiae</name>
    <dbReference type="NCBI Taxonomy" id="200378"/>
    <lineage>
        <taxon>Bacteria</taxon>
        <taxon>Bacillati</taxon>
        <taxon>Actinomycetota</taxon>
        <taxon>Actinomycetes</taxon>
        <taxon>Pseudonocardiales</taxon>
        <taxon>Pseudonocardiaceae</taxon>
        <taxon>Lentzea</taxon>
    </lineage>
</organism>
<dbReference type="EMBL" id="FNCC01000009">
    <property type="protein sequence ID" value="SDG59584.1"/>
    <property type="molecule type" value="Genomic_DNA"/>
</dbReference>
<sequence length="150" mass="16348">MTTSFETALRTDVRFDPEVHIRGIQDEPFVQLVDHHGRPLEGIKGVAGVAEEIGLGVPIGADRLVMQPGTAFELHTHPGAHILYVLSSRGFIHIDGVDYEMKAGDTVFVPADYAHGVKTNAKVSEPLQILAFGVPHMPLESKERMTLVEG</sequence>
<dbReference type="InterPro" id="IPR011051">
    <property type="entry name" value="RmlC_Cupin_sf"/>
</dbReference>
<dbReference type="InterPro" id="IPR014710">
    <property type="entry name" value="RmlC-like_jellyroll"/>
</dbReference>
<evidence type="ECO:0000259" key="1">
    <source>
        <dbReference type="SMART" id="SM00835"/>
    </source>
</evidence>